<dbReference type="GO" id="GO:0006325">
    <property type="term" value="P:chromatin organization"/>
    <property type="evidence" value="ECO:0007669"/>
    <property type="project" value="UniProtKB-KW"/>
</dbReference>
<reference evidence="20 21" key="1">
    <citation type="journal article" date="2021" name="DNA Res.">
        <title>Genome analysis of Candida subhashii reveals its hybrid nature and dual mitochondrial genome conformations.</title>
        <authorList>
            <person name="Mixao V."/>
            <person name="Hegedusova E."/>
            <person name="Saus E."/>
            <person name="Pryszcz L.P."/>
            <person name="Cillingova A."/>
            <person name="Nosek J."/>
            <person name="Gabaldon T."/>
        </authorList>
    </citation>
    <scope>NUCLEOTIDE SEQUENCE [LARGE SCALE GENOMIC DNA]</scope>
    <source>
        <strain evidence="20 21">CBS 10753</strain>
    </source>
</reference>
<dbReference type="GeneID" id="73468627"/>
<keyword evidence="9 17" id="KW-0539">Nucleus</keyword>
<evidence type="ECO:0000256" key="17">
    <source>
        <dbReference type="RuleBase" id="RU361213"/>
    </source>
</evidence>
<dbReference type="GO" id="GO:0005634">
    <property type="term" value="C:nucleus"/>
    <property type="evidence" value="ECO:0007669"/>
    <property type="project" value="UniProtKB-SubCell"/>
</dbReference>
<feature type="domain" description="PHD-type" evidence="19">
    <location>
        <begin position="254"/>
        <end position="305"/>
    </location>
</feature>
<evidence type="ECO:0000256" key="7">
    <source>
        <dbReference type="ARBA" id="ARBA00022853"/>
    </source>
</evidence>
<comment type="domain">
    <text evidence="17">The PHD-type zinc finger mediates the binding to H3K4me3.</text>
</comment>
<dbReference type="CDD" id="cd16858">
    <property type="entry name" value="ING_ING3_Yng2p"/>
    <property type="match status" value="1"/>
</dbReference>
<keyword evidence="3 15" id="KW-0479">Metal-binding</keyword>
<dbReference type="PANTHER" id="PTHR10333">
    <property type="entry name" value="INHIBITOR OF GROWTH PROTEIN"/>
    <property type="match status" value="1"/>
</dbReference>
<feature type="site" description="Histone H3K4me3 binding" evidence="14">
    <location>
        <position position="256"/>
    </location>
</feature>
<dbReference type="EMBL" id="JAGSYN010000068">
    <property type="protein sequence ID" value="KAG7664664.1"/>
    <property type="molecule type" value="Genomic_DNA"/>
</dbReference>
<name>A0A8J5QF67_9ASCO</name>
<comment type="subunit">
    <text evidence="17">Component of an histone acetyltransferase complex. Interacts with H3K4me3 and to a lesser extent with H3K4me2.</text>
</comment>
<dbReference type="FunFam" id="3.30.40.10:FF:000436">
    <property type="entry name" value="Chromatin modification-related protein"/>
    <property type="match status" value="1"/>
</dbReference>
<proteinExistence type="inferred from homology"/>
<evidence type="ECO:0000256" key="13">
    <source>
        <dbReference type="ARBA" id="ARBA00063794"/>
    </source>
</evidence>
<keyword evidence="4" id="KW-0227">DNA damage</keyword>
<organism evidence="20 21">
    <name type="scientific">[Candida] subhashii</name>
    <dbReference type="NCBI Taxonomy" id="561895"/>
    <lineage>
        <taxon>Eukaryota</taxon>
        <taxon>Fungi</taxon>
        <taxon>Dikarya</taxon>
        <taxon>Ascomycota</taxon>
        <taxon>Saccharomycotina</taxon>
        <taxon>Pichiomycetes</taxon>
        <taxon>Debaryomycetaceae</taxon>
        <taxon>Spathaspora</taxon>
    </lineage>
</organism>
<evidence type="ECO:0000256" key="9">
    <source>
        <dbReference type="ARBA" id="ARBA00023242"/>
    </source>
</evidence>
<feature type="binding site" evidence="15">
    <location>
        <position position="275"/>
    </location>
    <ligand>
        <name>Zn(2+)</name>
        <dbReference type="ChEBI" id="CHEBI:29105"/>
        <label>2</label>
    </ligand>
</feature>
<sequence>MDTSTVLEKYTQDLSNLPLEVKHLLQEIKLKDIQVNETKKRYQTKDNQLHKFIRANGTLTKHPKEQQLYNKIQEDMDQIIKLQKEKILLANTALFLISKHLFNFETDIVKLERDELLPPLEHGLDLEIISREELSSNLSDSFTATPTPGRNGASITPGPEVVVKGGRGQKRKQALTNRGGAMSATGSAGSATSASSRPLKRLRSEEMEDSLAFGGGTGSLAINGSVSLGPMGTSSMDGGPGVGNGGGGEDADNNLYCFCQRVSFGEMIGCDNDDCKYEWFHWSCVGITSPPKDDEIWYCPDCAPKMEKRKKKRKNN</sequence>
<protein>
    <recommendedName>
        <fullName evidence="17">Chromatin modification-related protein</fullName>
    </recommendedName>
</protein>
<dbReference type="GO" id="GO:0006355">
    <property type="term" value="P:regulation of DNA-templated transcription"/>
    <property type="evidence" value="ECO:0007669"/>
    <property type="project" value="TreeGrafter"/>
</dbReference>
<feature type="compositionally biased region" description="Polar residues" evidence="18">
    <location>
        <begin position="139"/>
        <end position="148"/>
    </location>
</feature>
<dbReference type="AlphaFoldDB" id="A0A8J5QF67"/>
<keyword evidence="11" id="KW-0131">Cell cycle</keyword>
<evidence type="ECO:0000259" key="19">
    <source>
        <dbReference type="PROSITE" id="PS50016"/>
    </source>
</evidence>
<evidence type="ECO:0000256" key="12">
    <source>
        <dbReference type="ARBA" id="ARBA00037044"/>
    </source>
</evidence>
<accession>A0A8J5QF67</accession>
<evidence type="ECO:0000256" key="6">
    <source>
        <dbReference type="ARBA" id="ARBA00022833"/>
    </source>
</evidence>
<evidence type="ECO:0000256" key="3">
    <source>
        <dbReference type="ARBA" id="ARBA00022723"/>
    </source>
</evidence>
<keyword evidence="7 17" id="KW-0156">Chromatin regulator</keyword>
<feature type="region of interest" description="Disordered" evidence="18">
    <location>
        <begin position="139"/>
        <end position="202"/>
    </location>
</feature>
<dbReference type="PROSITE" id="PS01359">
    <property type="entry name" value="ZF_PHD_1"/>
    <property type="match status" value="1"/>
</dbReference>
<dbReference type="GO" id="GO:0035267">
    <property type="term" value="C:NuA4 histone acetyltransferase complex"/>
    <property type="evidence" value="ECO:0007669"/>
    <property type="project" value="TreeGrafter"/>
</dbReference>
<dbReference type="InterPro" id="IPR028651">
    <property type="entry name" value="ING_fam"/>
</dbReference>
<feature type="site" description="Histone H3K4me3 binding" evidence="14">
    <location>
        <position position="271"/>
    </location>
</feature>
<dbReference type="RefSeq" id="XP_049264896.1">
    <property type="nucleotide sequence ID" value="XM_049405511.1"/>
</dbReference>
<dbReference type="GO" id="GO:0008270">
    <property type="term" value="F:zinc ion binding"/>
    <property type="evidence" value="ECO:0007669"/>
    <property type="project" value="UniProtKB-KW"/>
</dbReference>
<evidence type="ECO:0000256" key="2">
    <source>
        <dbReference type="ARBA" id="ARBA00010210"/>
    </source>
</evidence>
<evidence type="ECO:0000256" key="14">
    <source>
        <dbReference type="PIRSR" id="PIRSR628651-50"/>
    </source>
</evidence>
<comment type="similarity">
    <text evidence="2 17">Belongs to the ING family.</text>
</comment>
<keyword evidence="10" id="KW-0469">Meiosis</keyword>
<feature type="binding site" evidence="15">
    <location>
        <position position="259"/>
    </location>
    <ligand>
        <name>Zn(2+)</name>
        <dbReference type="ChEBI" id="CHEBI:29105"/>
        <label>1</label>
    </ligand>
</feature>
<comment type="subunit">
    <text evidence="13">Interacts with H3K4me3 and to a lesser extent with H3K4me2. Component of the NuA4 histone acetyltransferase complex.</text>
</comment>
<dbReference type="InterPro" id="IPR019786">
    <property type="entry name" value="Zinc_finger_PHD-type_CS"/>
</dbReference>
<feature type="binding site" evidence="15">
    <location>
        <position position="299"/>
    </location>
    <ligand>
        <name>Zn(2+)</name>
        <dbReference type="ChEBI" id="CHEBI:29105"/>
        <label>2</label>
    </ligand>
</feature>
<dbReference type="CDD" id="cd15505">
    <property type="entry name" value="PHD_ING"/>
    <property type="match status" value="1"/>
</dbReference>
<comment type="caution">
    <text evidence="20">The sequence shown here is derived from an EMBL/GenBank/DDBJ whole genome shotgun (WGS) entry which is preliminary data.</text>
</comment>
<dbReference type="InterPro" id="IPR024610">
    <property type="entry name" value="ING_N_histone-binding"/>
</dbReference>
<keyword evidence="8" id="KW-0234">DNA repair</keyword>
<dbReference type="GO" id="GO:0006281">
    <property type="term" value="P:DNA repair"/>
    <property type="evidence" value="ECO:0007669"/>
    <property type="project" value="UniProtKB-KW"/>
</dbReference>
<feature type="site" description="Histone H3K4me3 binding" evidence="14">
    <location>
        <position position="267"/>
    </location>
</feature>
<evidence type="ECO:0000256" key="4">
    <source>
        <dbReference type="ARBA" id="ARBA00022763"/>
    </source>
</evidence>
<evidence type="ECO:0000256" key="8">
    <source>
        <dbReference type="ARBA" id="ARBA00023204"/>
    </source>
</evidence>
<feature type="binding site" evidence="15">
    <location>
        <position position="270"/>
    </location>
    <ligand>
        <name>Zn(2+)</name>
        <dbReference type="ChEBI" id="CHEBI:29105"/>
        <label>2</label>
    </ligand>
</feature>
<comment type="subcellular location">
    <subcellularLocation>
        <location evidence="1 17">Nucleus</location>
    </subcellularLocation>
</comment>
<evidence type="ECO:0000256" key="18">
    <source>
        <dbReference type="SAM" id="MobiDB-lite"/>
    </source>
</evidence>
<dbReference type="Proteomes" id="UP000694255">
    <property type="component" value="Unassembled WGS sequence"/>
</dbReference>
<feature type="binding site" evidence="15">
    <location>
        <position position="281"/>
    </location>
    <ligand>
        <name>Zn(2+)</name>
        <dbReference type="ChEBI" id="CHEBI:29105"/>
        <label>1</label>
    </ligand>
</feature>
<dbReference type="SMART" id="SM00249">
    <property type="entry name" value="PHD"/>
    <property type="match status" value="1"/>
</dbReference>
<dbReference type="PROSITE" id="PS50016">
    <property type="entry name" value="ZF_PHD_2"/>
    <property type="match status" value="1"/>
</dbReference>
<evidence type="ECO:0000313" key="21">
    <source>
        <dbReference type="Proteomes" id="UP000694255"/>
    </source>
</evidence>
<feature type="compositionally biased region" description="Low complexity" evidence="18">
    <location>
        <begin position="179"/>
        <end position="196"/>
    </location>
</feature>
<feature type="binding site" evidence="15">
    <location>
        <position position="302"/>
    </location>
    <ligand>
        <name>Zn(2+)</name>
        <dbReference type="ChEBI" id="CHEBI:29105"/>
        <label>2</label>
    </ligand>
</feature>
<keyword evidence="6 15" id="KW-0862">Zinc</keyword>
<evidence type="ECO:0000256" key="11">
    <source>
        <dbReference type="ARBA" id="ARBA00023306"/>
    </source>
</evidence>
<dbReference type="InterPro" id="IPR019787">
    <property type="entry name" value="Znf_PHD-finger"/>
</dbReference>
<gene>
    <name evidence="20" type="ORF">J8A68_001826</name>
</gene>
<feature type="site" description="Histone H3K4me3 binding" evidence="14">
    <location>
        <position position="279"/>
    </location>
</feature>
<evidence type="ECO:0000256" key="1">
    <source>
        <dbReference type="ARBA" id="ARBA00004123"/>
    </source>
</evidence>
<dbReference type="GO" id="GO:0051321">
    <property type="term" value="P:meiotic cell cycle"/>
    <property type="evidence" value="ECO:0007669"/>
    <property type="project" value="UniProtKB-KW"/>
</dbReference>
<dbReference type="SMART" id="SM01408">
    <property type="entry name" value="ING"/>
    <property type="match status" value="1"/>
</dbReference>
<evidence type="ECO:0000313" key="20">
    <source>
        <dbReference type="EMBL" id="KAG7664664.1"/>
    </source>
</evidence>
<dbReference type="PANTHER" id="PTHR10333:SF100">
    <property type="entry name" value="CHROMATIN MODIFICATION-RELATED PROTEIN YNG2"/>
    <property type="match status" value="1"/>
</dbReference>
<feature type="binding site" evidence="15">
    <location>
        <position position="284"/>
    </location>
    <ligand>
        <name>Zn(2+)</name>
        <dbReference type="ChEBI" id="CHEBI:29105"/>
        <label>1</label>
    </ligand>
</feature>
<evidence type="ECO:0000256" key="10">
    <source>
        <dbReference type="ARBA" id="ARBA00023254"/>
    </source>
</evidence>
<evidence type="ECO:0000256" key="5">
    <source>
        <dbReference type="ARBA" id="ARBA00022771"/>
    </source>
</evidence>
<evidence type="ECO:0000256" key="15">
    <source>
        <dbReference type="PIRSR" id="PIRSR628651-51"/>
    </source>
</evidence>
<keyword evidence="5 16" id="KW-0863">Zinc-finger</keyword>
<comment type="function">
    <text evidence="12">Component of the NuA4 histone acetyltransferase complex which is involved in transcriptional activation of selected genes principally by acetylation of nucleosomal histone H4 and H2A. The NuA4 complex is also involved in DNA repair. Involved in cell cycle progression and meiosis.</text>
</comment>
<dbReference type="InterPro" id="IPR001965">
    <property type="entry name" value="Znf_PHD"/>
</dbReference>
<feature type="binding site" evidence="15">
    <location>
        <position position="257"/>
    </location>
    <ligand>
        <name>Zn(2+)</name>
        <dbReference type="ChEBI" id="CHEBI:29105"/>
        <label>1</label>
    </ligand>
</feature>
<evidence type="ECO:0000256" key="16">
    <source>
        <dbReference type="PROSITE-ProRule" id="PRU00146"/>
    </source>
</evidence>
<dbReference type="Pfam" id="PF12998">
    <property type="entry name" value="ING"/>
    <property type="match status" value="1"/>
</dbReference>
<dbReference type="OrthoDB" id="5411773at2759"/>
<keyword evidence="21" id="KW-1185">Reference proteome</keyword>
<comment type="function">
    <text evidence="17">Component of an histone acetyltransferase complex.</text>
</comment>